<evidence type="ECO:0000313" key="3">
    <source>
        <dbReference type="Proteomes" id="UP001286313"/>
    </source>
</evidence>
<dbReference type="InterPro" id="IPR001810">
    <property type="entry name" value="F-box_dom"/>
</dbReference>
<dbReference type="SUPFAM" id="SSF81383">
    <property type="entry name" value="F-box domain"/>
    <property type="match status" value="1"/>
</dbReference>
<reference evidence="2" key="1">
    <citation type="submission" date="2023-10" db="EMBL/GenBank/DDBJ databases">
        <title>Genome assemblies of two species of porcelain crab, Petrolisthes cinctipes and Petrolisthes manimaculis (Anomura: Porcellanidae).</title>
        <authorList>
            <person name="Angst P."/>
        </authorList>
    </citation>
    <scope>NUCLEOTIDE SEQUENCE</scope>
    <source>
        <strain evidence="2">PB745_01</strain>
        <tissue evidence="2">Gill</tissue>
    </source>
</reference>
<dbReference type="PANTHER" id="PTHR38926">
    <property type="entry name" value="F-BOX DOMAIN CONTAINING PROTEIN, EXPRESSED"/>
    <property type="match status" value="1"/>
</dbReference>
<accession>A0AAE1FMH4</accession>
<dbReference type="GO" id="GO:0031146">
    <property type="term" value="P:SCF-dependent proteasomal ubiquitin-dependent protein catabolic process"/>
    <property type="evidence" value="ECO:0007669"/>
    <property type="project" value="InterPro"/>
</dbReference>
<comment type="caution">
    <text evidence="2">The sequence shown here is derived from an EMBL/GenBank/DDBJ whole genome shotgun (WGS) entry which is preliminary data.</text>
</comment>
<dbReference type="Proteomes" id="UP001286313">
    <property type="component" value="Unassembled WGS sequence"/>
</dbReference>
<keyword evidence="3" id="KW-1185">Reference proteome</keyword>
<dbReference type="AlphaFoldDB" id="A0AAE1FMH4"/>
<gene>
    <name evidence="2" type="ORF">Pcinc_019048</name>
</gene>
<name>A0AAE1FMH4_PETCI</name>
<dbReference type="InterPro" id="IPR032675">
    <property type="entry name" value="LRR_dom_sf"/>
</dbReference>
<dbReference type="EMBL" id="JAWQEG010001868">
    <property type="protein sequence ID" value="KAK3876140.1"/>
    <property type="molecule type" value="Genomic_DNA"/>
</dbReference>
<dbReference type="SUPFAM" id="SSF52047">
    <property type="entry name" value="RNI-like"/>
    <property type="match status" value="1"/>
</dbReference>
<dbReference type="PROSITE" id="PS50181">
    <property type="entry name" value="FBOX"/>
    <property type="match status" value="1"/>
</dbReference>
<dbReference type="PANTHER" id="PTHR38926:SF5">
    <property type="entry name" value="F-BOX AND LEUCINE-RICH REPEAT PROTEIN 6"/>
    <property type="match status" value="1"/>
</dbReference>
<dbReference type="InterPro" id="IPR036047">
    <property type="entry name" value="F-box-like_dom_sf"/>
</dbReference>
<protein>
    <recommendedName>
        <fullName evidence="1">F-box domain-containing protein</fullName>
    </recommendedName>
</protein>
<dbReference type="Pfam" id="PF19729">
    <property type="entry name" value="LRR_FBXL18"/>
    <property type="match status" value="1"/>
</dbReference>
<proteinExistence type="predicted"/>
<organism evidence="2 3">
    <name type="scientific">Petrolisthes cinctipes</name>
    <name type="common">Flat porcelain crab</name>
    <dbReference type="NCBI Taxonomy" id="88211"/>
    <lineage>
        <taxon>Eukaryota</taxon>
        <taxon>Metazoa</taxon>
        <taxon>Ecdysozoa</taxon>
        <taxon>Arthropoda</taxon>
        <taxon>Crustacea</taxon>
        <taxon>Multicrustacea</taxon>
        <taxon>Malacostraca</taxon>
        <taxon>Eumalacostraca</taxon>
        <taxon>Eucarida</taxon>
        <taxon>Decapoda</taxon>
        <taxon>Pleocyemata</taxon>
        <taxon>Anomura</taxon>
        <taxon>Galatheoidea</taxon>
        <taxon>Porcellanidae</taxon>
        <taxon>Petrolisthes</taxon>
    </lineage>
</organism>
<sequence length="641" mass="72050">MEVNISYLPDEILLLIFSILPSVDLLAVARVCKRFNDIASDGRVVRDIDLRKAYHYKTDDLREFFRPRCLTITHLNANHMYWIKFPALVEKLKNVQSLHMLGSSLTFKQLLSILKSCQKVEHLSITWPDDVKTNSFALVQTTAVRLRSLAVLVSQYPISLLTLLQYTTSLTSLTITNHHAPNLFAIPSSVTSPVKDLCLPNLTDLIVDHVGGSFSYRVLGRLVERVVEAAGSTAEWCTFWINTSIRIHMSSPLTTVVPKCKRLFLLVNTGVYEELKQAGQLPQLHHLFIDGETPQIHSLSPLLRSCSNLRSLHMHGLNITLDLRQVCEASPYLQRLSVCCQPQLGPVFTKAVSCLTHLTHLTVPVCALIGVLDEVKVEGREERSMREPFLKKQRVGVSSRENAHLATFNLVLDNCPHLVVLEIGFSGSRLSCSPKRVWWECLENIQKLTSLTHLTLDGVPITSGAFLIQIAKGCQRLEFLRLRHLGPSGNCTYLSHLAQALPHCYNLRHLRVEQNYLAPSTGLWTGLQSCQFLERLLVLSQSDGRELDLVGLDALISSLPHLVFVFVGGSHTPKSKCAAITKKYKHSNRAALVVLVRPGLWDVFEDSNTETRLIPPVHFNEMVTFRSWAFTSYAYPSMDNV</sequence>
<feature type="domain" description="F-box" evidence="1">
    <location>
        <begin position="2"/>
        <end position="48"/>
    </location>
</feature>
<dbReference type="InterPro" id="IPR045627">
    <property type="entry name" value="FBXL18_LRR"/>
</dbReference>
<dbReference type="SMART" id="SM00256">
    <property type="entry name" value="FBOX"/>
    <property type="match status" value="1"/>
</dbReference>
<dbReference type="Gene3D" id="3.80.10.10">
    <property type="entry name" value="Ribonuclease Inhibitor"/>
    <property type="match status" value="3"/>
</dbReference>
<dbReference type="Pfam" id="PF12937">
    <property type="entry name" value="F-box-like"/>
    <property type="match status" value="1"/>
</dbReference>
<evidence type="ECO:0000259" key="1">
    <source>
        <dbReference type="PROSITE" id="PS50181"/>
    </source>
</evidence>
<evidence type="ECO:0000313" key="2">
    <source>
        <dbReference type="EMBL" id="KAK3876140.1"/>
    </source>
</evidence>